<proteinExistence type="predicted"/>
<gene>
    <name evidence="1" type="ORF">Ahy_B05g074795</name>
</gene>
<dbReference type="EMBL" id="SDMP01000015">
    <property type="protein sequence ID" value="RYR07445.1"/>
    <property type="molecule type" value="Genomic_DNA"/>
</dbReference>
<dbReference type="AlphaFoldDB" id="A0A444YZV0"/>
<accession>A0A444YZV0</accession>
<evidence type="ECO:0000313" key="2">
    <source>
        <dbReference type="Proteomes" id="UP000289738"/>
    </source>
</evidence>
<dbReference type="PANTHER" id="PTHR35218">
    <property type="entry name" value="RNASE H DOMAIN-CONTAINING PROTEIN"/>
    <property type="match status" value="1"/>
</dbReference>
<dbReference type="SUPFAM" id="SSF56219">
    <property type="entry name" value="DNase I-like"/>
    <property type="match status" value="1"/>
</dbReference>
<evidence type="ECO:0008006" key="3">
    <source>
        <dbReference type="Google" id="ProtNLM"/>
    </source>
</evidence>
<keyword evidence="2" id="KW-1185">Reference proteome</keyword>
<evidence type="ECO:0000313" key="1">
    <source>
        <dbReference type="EMBL" id="RYR07445.1"/>
    </source>
</evidence>
<dbReference type="InterPro" id="IPR036691">
    <property type="entry name" value="Endo/exonu/phosph_ase_sf"/>
</dbReference>
<reference evidence="1 2" key="1">
    <citation type="submission" date="2019-01" db="EMBL/GenBank/DDBJ databases">
        <title>Sequencing of cultivated peanut Arachis hypogaea provides insights into genome evolution and oil improvement.</title>
        <authorList>
            <person name="Chen X."/>
        </authorList>
    </citation>
    <scope>NUCLEOTIDE SEQUENCE [LARGE SCALE GENOMIC DNA]</scope>
    <source>
        <strain evidence="2">cv. Fuhuasheng</strain>
        <tissue evidence="1">Leaves</tissue>
    </source>
</reference>
<dbReference type="Gene3D" id="3.60.10.10">
    <property type="entry name" value="Endonuclease/exonuclease/phosphatase"/>
    <property type="match status" value="1"/>
</dbReference>
<protein>
    <recommendedName>
        <fullName evidence="3">Endonuclease/exonuclease/phosphatase domain-containing protein</fullName>
    </recommendedName>
</protein>
<dbReference type="Proteomes" id="UP000289738">
    <property type="component" value="Chromosome B05"/>
</dbReference>
<dbReference type="PANTHER" id="PTHR35218:SF9">
    <property type="entry name" value="ENDONUCLEASE_EXONUCLEASE_PHOSPHATASE DOMAIN-CONTAINING PROTEIN"/>
    <property type="match status" value="1"/>
</dbReference>
<name>A0A444YZV0_ARAHY</name>
<sequence length="133" mass="15213">MIIPAWNVKGAASSGFKRTLRKIYKQNKPDIVILLETKFSEAHGFSGGIWIYWNDNSITITPIETDQQYIHTKIEPPEKEDWFMTDVALLDEAVQKIIAQPPSRSNGKEDRRGWKLSEDDDFSVVATYRALAN</sequence>
<comment type="caution">
    <text evidence="1">The sequence shown here is derived from an EMBL/GenBank/DDBJ whole genome shotgun (WGS) entry which is preliminary data.</text>
</comment>
<organism evidence="1 2">
    <name type="scientific">Arachis hypogaea</name>
    <name type="common">Peanut</name>
    <dbReference type="NCBI Taxonomy" id="3818"/>
    <lineage>
        <taxon>Eukaryota</taxon>
        <taxon>Viridiplantae</taxon>
        <taxon>Streptophyta</taxon>
        <taxon>Embryophyta</taxon>
        <taxon>Tracheophyta</taxon>
        <taxon>Spermatophyta</taxon>
        <taxon>Magnoliopsida</taxon>
        <taxon>eudicotyledons</taxon>
        <taxon>Gunneridae</taxon>
        <taxon>Pentapetalae</taxon>
        <taxon>rosids</taxon>
        <taxon>fabids</taxon>
        <taxon>Fabales</taxon>
        <taxon>Fabaceae</taxon>
        <taxon>Papilionoideae</taxon>
        <taxon>50 kb inversion clade</taxon>
        <taxon>dalbergioids sensu lato</taxon>
        <taxon>Dalbergieae</taxon>
        <taxon>Pterocarpus clade</taxon>
        <taxon>Arachis</taxon>
    </lineage>
</organism>